<dbReference type="Proteomes" id="UP000193218">
    <property type="component" value="Unassembled WGS sequence"/>
</dbReference>
<feature type="domain" description="Major facilitator superfamily (MFS) profile" evidence="7">
    <location>
        <begin position="18"/>
        <end position="453"/>
    </location>
</feature>
<keyword evidence="4 6" id="KW-0472">Membrane</keyword>
<dbReference type="EMBL" id="NBSH01000011">
    <property type="protein sequence ID" value="ORX35290.1"/>
    <property type="molecule type" value="Genomic_DNA"/>
</dbReference>
<dbReference type="FunCoup" id="A0A1Y1UB74">
    <property type="interactions" value="479"/>
</dbReference>
<feature type="compositionally biased region" description="Basic and acidic residues" evidence="5">
    <location>
        <begin position="493"/>
        <end position="503"/>
    </location>
</feature>
<feature type="region of interest" description="Disordered" evidence="5">
    <location>
        <begin position="478"/>
        <end position="503"/>
    </location>
</feature>
<gene>
    <name evidence="8" type="ORF">BD324DRAFT_87530</name>
</gene>
<feature type="transmembrane region" description="Helical" evidence="6">
    <location>
        <begin position="425"/>
        <end position="448"/>
    </location>
</feature>
<dbReference type="GO" id="GO:0022857">
    <property type="term" value="F:transmembrane transporter activity"/>
    <property type="evidence" value="ECO:0007669"/>
    <property type="project" value="InterPro"/>
</dbReference>
<evidence type="ECO:0000259" key="7">
    <source>
        <dbReference type="PROSITE" id="PS50850"/>
    </source>
</evidence>
<dbReference type="Gene3D" id="1.20.1250.20">
    <property type="entry name" value="MFS general substrate transporter like domains"/>
    <property type="match status" value="1"/>
</dbReference>
<evidence type="ECO:0000256" key="1">
    <source>
        <dbReference type="ARBA" id="ARBA00004141"/>
    </source>
</evidence>
<dbReference type="AlphaFoldDB" id="A0A1Y1UB74"/>
<feature type="transmembrane region" description="Helical" evidence="6">
    <location>
        <begin position="300"/>
        <end position="325"/>
    </location>
</feature>
<protein>
    <submittedName>
        <fullName evidence="8">Major facilitator superfamily domain-containing protein</fullName>
    </submittedName>
</protein>
<feature type="transmembrane region" description="Helical" evidence="6">
    <location>
        <begin position="194"/>
        <end position="215"/>
    </location>
</feature>
<feature type="transmembrane region" description="Helical" evidence="6">
    <location>
        <begin position="365"/>
        <end position="386"/>
    </location>
</feature>
<dbReference type="InterPro" id="IPR005829">
    <property type="entry name" value="Sugar_transporter_CS"/>
</dbReference>
<feature type="transmembrane region" description="Helical" evidence="6">
    <location>
        <begin position="398"/>
        <end position="419"/>
    </location>
</feature>
<dbReference type="PROSITE" id="PS00217">
    <property type="entry name" value="SUGAR_TRANSPORT_2"/>
    <property type="match status" value="1"/>
</dbReference>
<evidence type="ECO:0000256" key="4">
    <source>
        <dbReference type="ARBA" id="ARBA00023136"/>
    </source>
</evidence>
<dbReference type="InterPro" id="IPR020846">
    <property type="entry name" value="MFS_dom"/>
</dbReference>
<dbReference type="InterPro" id="IPR005828">
    <property type="entry name" value="MFS_sugar_transport-like"/>
</dbReference>
<evidence type="ECO:0000256" key="5">
    <source>
        <dbReference type="SAM" id="MobiDB-lite"/>
    </source>
</evidence>
<evidence type="ECO:0000256" key="6">
    <source>
        <dbReference type="SAM" id="Phobius"/>
    </source>
</evidence>
<dbReference type="PROSITE" id="PS50850">
    <property type="entry name" value="MFS"/>
    <property type="match status" value="1"/>
</dbReference>
<dbReference type="STRING" id="4999.A0A1Y1UB74"/>
<feature type="transmembrane region" description="Helical" evidence="6">
    <location>
        <begin position="94"/>
        <end position="111"/>
    </location>
</feature>
<dbReference type="Pfam" id="PF00083">
    <property type="entry name" value="Sugar_tr"/>
    <property type="match status" value="1"/>
</dbReference>
<keyword evidence="9" id="KW-1185">Reference proteome</keyword>
<comment type="subcellular location">
    <subcellularLocation>
        <location evidence="1">Membrane</location>
        <topology evidence="1">Multi-pass membrane protein</topology>
    </subcellularLocation>
</comment>
<keyword evidence="3 6" id="KW-1133">Transmembrane helix</keyword>
<feature type="transmembrane region" description="Helical" evidence="6">
    <location>
        <begin position="18"/>
        <end position="46"/>
    </location>
</feature>
<sequence length="503" mass="54433">MSGDQPVPRATMRAQLRFVAIAGVGLFLDGYLNIVIGLVVPMLGYIYFPPHGSVPAIKGDEMKGGLSVGMVIGQLGFGLFGDALGRHKVYGKELLFTIVGTLLVVLVPWKGISQEGVVAWITCFRVLTGFGIGGDYPMSSSLAAEKTIFGSRAKLILTVFACIGCGGISASIVNTILLRAGRQSIEENIDHLQWVWRILLGVGIVPALLTLYARLTMRESGPYEKYVATETGLRGPNKRGLKEQFEDFRVYFRQPKHARVLFAVSAVWFLFDIAFYGVNYNQSIILKQIGYGKGKTPYETLWHTAIGNIIVQSAGYLPGFFIGIFLPDWIGRRAQQFWLCLASSLLYAIWAGVSTRKKTPVGGLMTLFTLAQLVLNAGPNCTTFLIPVEVFPTRVRGSAHGIAAASGKVGAILTAFAFGTVVDHIGLPGTLGLFAGIMALAAGITLMIPETKGTTIEDIENDKIFGGSSVFQDDSINSTPDSLMKGTNPPAETMRDFDDKRML</sequence>
<dbReference type="GeneID" id="33561079"/>
<evidence type="ECO:0000256" key="3">
    <source>
        <dbReference type="ARBA" id="ARBA00022989"/>
    </source>
</evidence>
<feature type="transmembrane region" description="Helical" evidence="6">
    <location>
        <begin position="337"/>
        <end position="353"/>
    </location>
</feature>
<dbReference type="InterPro" id="IPR036259">
    <property type="entry name" value="MFS_trans_sf"/>
</dbReference>
<organism evidence="8 9">
    <name type="scientific">Kockovaella imperatae</name>
    <dbReference type="NCBI Taxonomy" id="4999"/>
    <lineage>
        <taxon>Eukaryota</taxon>
        <taxon>Fungi</taxon>
        <taxon>Dikarya</taxon>
        <taxon>Basidiomycota</taxon>
        <taxon>Agaricomycotina</taxon>
        <taxon>Tremellomycetes</taxon>
        <taxon>Tremellales</taxon>
        <taxon>Cuniculitremaceae</taxon>
        <taxon>Kockovaella</taxon>
    </lineage>
</organism>
<evidence type="ECO:0000313" key="9">
    <source>
        <dbReference type="Proteomes" id="UP000193218"/>
    </source>
</evidence>
<proteinExistence type="predicted"/>
<reference evidence="8 9" key="1">
    <citation type="submission" date="2017-03" db="EMBL/GenBank/DDBJ databases">
        <title>Widespread Adenine N6-methylation of Active Genes in Fungi.</title>
        <authorList>
            <consortium name="DOE Joint Genome Institute"/>
            <person name="Mondo S.J."/>
            <person name="Dannebaum R.O."/>
            <person name="Kuo R.C."/>
            <person name="Louie K.B."/>
            <person name="Bewick A.J."/>
            <person name="Labutti K."/>
            <person name="Haridas S."/>
            <person name="Kuo A."/>
            <person name="Salamov A."/>
            <person name="Ahrendt S.R."/>
            <person name="Lau R."/>
            <person name="Bowen B.P."/>
            <person name="Lipzen A."/>
            <person name="Sullivan W."/>
            <person name="Andreopoulos W.B."/>
            <person name="Clum A."/>
            <person name="Lindquist E."/>
            <person name="Daum C."/>
            <person name="Northen T.R."/>
            <person name="Ramamoorthy G."/>
            <person name="Schmitz R.J."/>
            <person name="Gryganskyi A."/>
            <person name="Culley D."/>
            <person name="Magnuson J."/>
            <person name="James T.Y."/>
            <person name="O'Malley M.A."/>
            <person name="Stajich J.E."/>
            <person name="Spatafora J.W."/>
            <person name="Visel A."/>
            <person name="Grigoriev I.V."/>
        </authorList>
    </citation>
    <scope>NUCLEOTIDE SEQUENCE [LARGE SCALE GENOMIC DNA]</scope>
    <source>
        <strain evidence="8 9">NRRL Y-17943</strain>
    </source>
</reference>
<name>A0A1Y1UB74_9TREE</name>
<dbReference type="InParanoid" id="A0A1Y1UB74"/>
<dbReference type="SUPFAM" id="SSF103473">
    <property type="entry name" value="MFS general substrate transporter"/>
    <property type="match status" value="1"/>
</dbReference>
<dbReference type="OrthoDB" id="433512at2759"/>
<dbReference type="CDD" id="cd17364">
    <property type="entry name" value="MFS_PhT"/>
    <property type="match status" value="1"/>
</dbReference>
<comment type="caution">
    <text evidence="8">The sequence shown here is derived from an EMBL/GenBank/DDBJ whole genome shotgun (WGS) entry which is preliminary data.</text>
</comment>
<evidence type="ECO:0000313" key="8">
    <source>
        <dbReference type="EMBL" id="ORX35290.1"/>
    </source>
</evidence>
<feature type="transmembrane region" description="Helical" evidence="6">
    <location>
        <begin position="155"/>
        <end position="174"/>
    </location>
</feature>
<accession>A0A1Y1UB74</accession>
<feature type="transmembrane region" description="Helical" evidence="6">
    <location>
        <begin position="260"/>
        <end position="280"/>
    </location>
</feature>
<dbReference type="RefSeq" id="XP_021869480.1">
    <property type="nucleotide sequence ID" value="XM_022019270.1"/>
</dbReference>
<evidence type="ECO:0000256" key="2">
    <source>
        <dbReference type="ARBA" id="ARBA00022692"/>
    </source>
</evidence>
<keyword evidence="2 6" id="KW-0812">Transmembrane</keyword>
<dbReference type="GO" id="GO:0016020">
    <property type="term" value="C:membrane"/>
    <property type="evidence" value="ECO:0007669"/>
    <property type="project" value="UniProtKB-SubCell"/>
</dbReference>
<dbReference type="PANTHER" id="PTHR24064">
    <property type="entry name" value="SOLUTE CARRIER FAMILY 22 MEMBER"/>
    <property type="match status" value="1"/>
</dbReference>